<proteinExistence type="predicted"/>
<comment type="caution">
    <text evidence="3">The sequence shown here is derived from an EMBL/GenBank/DDBJ whole genome shotgun (WGS) entry which is preliminary data.</text>
</comment>
<name>A0A016SGP4_9BILA</name>
<evidence type="ECO:0000313" key="4">
    <source>
        <dbReference type="Proteomes" id="UP000024635"/>
    </source>
</evidence>
<keyword evidence="2" id="KW-1133">Transmembrane helix</keyword>
<reference evidence="4" key="1">
    <citation type="journal article" date="2015" name="Nat. Genet.">
        <title>The genome and transcriptome of the zoonotic hookworm Ancylostoma ceylanicum identify infection-specific gene families.</title>
        <authorList>
            <person name="Schwarz E.M."/>
            <person name="Hu Y."/>
            <person name="Antoshechkin I."/>
            <person name="Miller M.M."/>
            <person name="Sternberg P.W."/>
            <person name="Aroian R.V."/>
        </authorList>
    </citation>
    <scope>NUCLEOTIDE SEQUENCE</scope>
    <source>
        <strain evidence="4">HY135</strain>
    </source>
</reference>
<dbReference type="OrthoDB" id="5920443at2759"/>
<dbReference type="Proteomes" id="UP000024635">
    <property type="component" value="Unassembled WGS sequence"/>
</dbReference>
<keyword evidence="2" id="KW-0812">Transmembrane</keyword>
<dbReference type="Pfam" id="PF15043">
    <property type="entry name" value="CNRIP1"/>
    <property type="match status" value="1"/>
</dbReference>
<evidence type="ECO:0000256" key="2">
    <source>
        <dbReference type="SAM" id="Phobius"/>
    </source>
</evidence>
<dbReference type="STRING" id="53326.A0A016SGP4"/>
<sequence>MHLAGSDLQLHTDDPKSGQYSTEWNTTGIDVCKKGARNNIGLTLQVITIQGPMKSSYKLSIITFALGLKFILAHAYFLFFVFFSDMFMMNVDPFPRDYFPRRELRVFLILNGPDNSGKASQKTSAFPCHERIYLSRKGGKETCTTGILTRNSSKIKQSDDYSG</sequence>
<feature type="transmembrane region" description="Helical" evidence="2">
    <location>
        <begin position="61"/>
        <end position="83"/>
    </location>
</feature>
<protein>
    <submittedName>
        <fullName evidence="3">Uncharacterized protein</fullName>
    </submittedName>
</protein>
<dbReference type="InterPro" id="IPR029204">
    <property type="entry name" value="CNRIP1"/>
</dbReference>
<feature type="region of interest" description="Disordered" evidence="1">
    <location>
        <begin position="1"/>
        <end position="21"/>
    </location>
</feature>
<gene>
    <name evidence="3" type="primary">Acey_s0231.g2994</name>
    <name evidence="3" type="synonym">Acey-F29A7.4</name>
    <name evidence="3" type="ORF">Y032_0231g2994</name>
</gene>
<dbReference type="EMBL" id="JARK01001567">
    <property type="protein sequence ID" value="EYB89469.1"/>
    <property type="molecule type" value="Genomic_DNA"/>
</dbReference>
<dbReference type="AlphaFoldDB" id="A0A016SGP4"/>
<organism evidence="3 4">
    <name type="scientific">Ancylostoma ceylanicum</name>
    <dbReference type="NCBI Taxonomy" id="53326"/>
    <lineage>
        <taxon>Eukaryota</taxon>
        <taxon>Metazoa</taxon>
        <taxon>Ecdysozoa</taxon>
        <taxon>Nematoda</taxon>
        <taxon>Chromadorea</taxon>
        <taxon>Rhabditida</taxon>
        <taxon>Rhabditina</taxon>
        <taxon>Rhabditomorpha</taxon>
        <taxon>Strongyloidea</taxon>
        <taxon>Ancylostomatidae</taxon>
        <taxon>Ancylostomatinae</taxon>
        <taxon>Ancylostoma</taxon>
    </lineage>
</organism>
<accession>A0A016SGP4</accession>
<evidence type="ECO:0000256" key="1">
    <source>
        <dbReference type="SAM" id="MobiDB-lite"/>
    </source>
</evidence>
<keyword evidence="4" id="KW-1185">Reference proteome</keyword>
<evidence type="ECO:0000313" key="3">
    <source>
        <dbReference type="EMBL" id="EYB89469.1"/>
    </source>
</evidence>
<keyword evidence="2" id="KW-0472">Membrane</keyword>